<keyword evidence="4 9" id="KW-0479">Metal-binding</keyword>
<keyword evidence="5 9" id="KW-0862">Zinc</keyword>
<evidence type="ECO:0000256" key="6">
    <source>
        <dbReference type="ARBA" id="ARBA00023180"/>
    </source>
</evidence>
<dbReference type="CDD" id="cd00326">
    <property type="entry name" value="alpha_CA"/>
    <property type="match status" value="1"/>
</dbReference>
<dbReference type="SUPFAM" id="SSF51069">
    <property type="entry name" value="Carbonic anhydrase"/>
    <property type="match status" value="1"/>
</dbReference>
<evidence type="ECO:0000256" key="2">
    <source>
        <dbReference type="ARBA" id="ARBA00010718"/>
    </source>
</evidence>
<dbReference type="PROSITE" id="PS00162">
    <property type="entry name" value="ALPHA_CA_1"/>
    <property type="match status" value="1"/>
</dbReference>
<evidence type="ECO:0000259" key="10">
    <source>
        <dbReference type="PROSITE" id="PS51144"/>
    </source>
</evidence>
<evidence type="ECO:0000256" key="4">
    <source>
        <dbReference type="ARBA" id="ARBA00022723"/>
    </source>
</evidence>
<evidence type="ECO:0000256" key="9">
    <source>
        <dbReference type="RuleBase" id="RU367011"/>
    </source>
</evidence>
<comment type="similarity">
    <text evidence="2 9">Belongs to the alpha-carbonic anhydrase family.</text>
</comment>
<dbReference type="PROSITE" id="PS51144">
    <property type="entry name" value="ALPHA_CA_2"/>
    <property type="match status" value="1"/>
</dbReference>
<dbReference type="PANTHER" id="PTHR18952">
    <property type="entry name" value="CARBONIC ANHYDRASE"/>
    <property type="match status" value="1"/>
</dbReference>
<comment type="caution">
    <text evidence="11">The sequence shown here is derived from an EMBL/GenBank/DDBJ whole genome shotgun (WGS) entry which is preliminary data.</text>
</comment>
<dbReference type="EC" id="4.2.1.1" evidence="3 9"/>
<keyword evidence="9" id="KW-0732">Signal</keyword>
<gene>
    <name evidence="11" type="ORF">QYM36_002020</name>
</gene>
<keyword evidence="12" id="KW-1185">Reference proteome</keyword>
<dbReference type="SMART" id="SM01057">
    <property type="entry name" value="Carb_anhydrase"/>
    <property type="match status" value="1"/>
</dbReference>
<proteinExistence type="inferred from homology"/>
<dbReference type="FunFam" id="3.10.200.10:FF:000003">
    <property type="entry name" value="Carbonic anhydrase 12"/>
    <property type="match status" value="1"/>
</dbReference>
<dbReference type="Gene3D" id="3.10.200.10">
    <property type="entry name" value="Alpha carbonic anhydrase"/>
    <property type="match status" value="1"/>
</dbReference>
<keyword evidence="7 9" id="KW-0456">Lyase</keyword>
<sequence length="467" mass="53291">MGKYWLLFSLLFNLLQILMGYPTRDTYVSYFKTVTIIEKPTCYIFPSSTSIPSCDPARKKRWAEIEEWPINFGHLVVPFSGAFEEEEGENGQINGSLQFAEPINQLYTGYEEYNDNLDPRDVPLAPGRGTGKEMSGRIVSVDIEPSLTETPLKESLASLSWSVESRRLKPLIISSTKFSTKTVAHTQRFLVDCIDSEEVYSPLCPKKRININWGYHGDHGPDKWSELEPICATGEEESPIALETNETISAELPDLEMKGYDKHPKEYLMQNNGHTLVVSLKDSILPSVRKGGLRSEYIFRQMHFHWGETSEEGSEHVINGKRYPMEIHLVHYNKKYGSVPKAVSHRDGLEVLAVFVEISDEANQVFEKMLSNLEQLISSNSAVTLPGDSFVLADFLPIDKNFYRYHGSLTTPGCNQAVFWTIFSEPITMSEDQIDQFRRLLDHENHPMSGNFRPLQRLYGREILRSF</sequence>
<dbReference type="Proteomes" id="UP001187531">
    <property type="component" value="Unassembled WGS sequence"/>
</dbReference>
<comment type="catalytic activity">
    <reaction evidence="8 9">
        <text>hydrogencarbonate + H(+) = CO2 + H2O</text>
        <dbReference type="Rhea" id="RHEA:10748"/>
        <dbReference type="ChEBI" id="CHEBI:15377"/>
        <dbReference type="ChEBI" id="CHEBI:15378"/>
        <dbReference type="ChEBI" id="CHEBI:16526"/>
        <dbReference type="ChEBI" id="CHEBI:17544"/>
        <dbReference type="EC" id="4.2.1.1"/>
    </reaction>
</comment>
<feature type="domain" description="Alpha-carbonic anhydrase" evidence="10">
    <location>
        <begin position="211"/>
        <end position="467"/>
    </location>
</feature>
<reference evidence="11" key="1">
    <citation type="submission" date="2023-07" db="EMBL/GenBank/DDBJ databases">
        <title>Chromosome-level genome assembly of Artemia franciscana.</title>
        <authorList>
            <person name="Jo E."/>
        </authorList>
    </citation>
    <scope>NUCLEOTIDE SEQUENCE</scope>
    <source>
        <tissue evidence="11">Whole body</tissue>
    </source>
</reference>
<evidence type="ECO:0000313" key="12">
    <source>
        <dbReference type="Proteomes" id="UP001187531"/>
    </source>
</evidence>
<dbReference type="PANTHER" id="PTHR18952:SF265">
    <property type="entry name" value="CARBONIC ANHYDRASE"/>
    <property type="match status" value="1"/>
</dbReference>
<comment type="function">
    <text evidence="1 9">Reversible hydration of carbon dioxide.</text>
</comment>
<evidence type="ECO:0000256" key="5">
    <source>
        <dbReference type="ARBA" id="ARBA00022833"/>
    </source>
</evidence>
<feature type="chain" id="PRO_5041517858" description="Carbonic anhydrase" evidence="9">
    <location>
        <begin position="21"/>
        <end position="467"/>
    </location>
</feature>
<evidence type="ECO:0000313" key="11">
    <source>
        <dbReference type="EMBL" id="KAK2723538.1"/>
    </source>
</evidence>
<evidence type="ECO:0000256" key="1">
    <source>
        <dbReference type="ARBA" id="ARBA00002904"/>
    </source>
</evidence>
<dbReference type="GO" id="GO:0008270">
    <property type="term" value="F:zinc ion binding"/>
    <property type="evidence" value="ECO:0007669"/>
    <property type="project" value="UniProtKB-UniRule"/>
</dbReference>
<organism evidence="11 12">
    <name type="scientific">Artemia franciscana</name>
    <name type="common">Brine shrimp</name>
    <name type="synonym">Artemia sanfranciscana</name>
    <dbReference type="NCBI Taxonomy" id="6661"/>
    <lineage>
        <taxon>Eukaryota</taxon>
        <taxon>Metazoa</taxon>
        <taxon>Ecdysozoa</taxon>
        <taxon>Arthropoda</taxon>
        <taxon>Crustacea</taxon>
        <taxon>Branchiopoda</taxon>
        <taxon>Anostraca</taxon>
        <taxon>Artemiidae</taxon>
        <taxon>Artemia</taxon>
    </lineage>
</organism>
<name>A0AA88L9N0_ARTSF</name>
<dbReference type="InterPro" id="IPR018338">
    <property type="entry name" value="Carbonic_anhydrase_a-class_CS"/>
</dbReference>
<evidence type="ECO:0000256" key="7">
    <source>
        <dbReference type="ARBA" id="ARBA00023239"/>
    </source>
</evidence>
<evidence type="ECO:0000256" key="3">
    <source>
        <dbReference type="ARBA" id="ARBA00012925"/>
    </source>
</evidence>
<evidence type="ECO:0000256" key="8">
    <source>
        <dbReference type="ARBA" id="ARBA00048348"/>
    </source>
</evidence>
<protein>
    <recommendedName>
        <fullName evidence="3 9">Carbonic anhydrase</fullName>
        <ecNumber evidence="3 9">4.2.1.1</ecNumber>
    </recommendedName>
</protein>
<dbReference type="AlphaFoldDB" id="A0AA88L9N0"/>
<dbReference type="GO" id="GO:0005886">
    <property type="term" value="C:plasma membrane"/>
    <property type="evidence" value="ECO:0007669"/>
    <property type="project" value="TreeGrafter"/>
</dbReference>
<accession>A0AA88L9N0</accession>
<dbReference type="InterPro" id="IPR001148">
    <property type="entry name" value="CA_dom"/>
</dbReference>
<dbReference type="InterPro" id="IPR036398">
    <property type="entry name" value="CA_dom_sf"/>
</dbReference>
<dbReference type="InterPro" id="IPR023561">
    <property type="entry name" value="Carbonic_anhydrase_a-class"/>
</dbReference>
<comment type="cofactor">
    <cofactor evidence="9">
        <name>Zn(2+)</name>
        <dbReference type="ChEBI" id="CHEBI:29105"/>
    </cofactor>
</comment>
<keyword evidence="6" id="KW-0325">Glycoprotein</keyword>
<feature type="signal peptide" evidence="9">
    <location>
        <begin position="1"/>
        <end position="20"/>
    </location>
</feature>
<dbReference type="EMBL" id="JAVRJZ010000004">
    <property type="protein sequence ID" value="KAK2723538.1"/>
    <property type="molecule type" value="Genomic_DNA"/>
</dbReference>
<dbReference type="Pfam" id="PF00194">
    <property type="entry name" value="Carb_anhydrase"/>
    <property type="match status" value="1"/>
</dbReference>
<dbReference type="GO" id="GO:0004089">
    <property type="term" value="F:carbonate dehydratase activity"/>
    <property type="evidence" value="ECO:0007669"/>
    <property type="project" value="UniProtKB-UniRule"/>
</dbReference>